<evidence type="ECO:0000256" key="7">
    <source>
        <dbReference type="SAM" id="MobiDB-lite"/>
    </source>
</evidence>
<dbReference type="InterPro" id="IPR036778">
    <property type="entry name" value="OHCU_decarboxylase_sf"/>
</dbReference>
<keyword evidence="6" id="KW-0456">Lyase</keyword>
<dbReference type="Proteomes" id="UP000092482">
    <property type="component" value="Chromosome"/>
</dbReference>
<evidence type="ECO:0000256" key="6">
    <source>
        <dbReference type="ARBA" id="ARBA00023239"/>
    </source>
</evidence>
<dbReference type="GO" id="GO:0019628">
    <property type="term" value="P:urate catabolic process"/>
    <property type="evidence" value="ECO:0007669"/>
    <property type="project" value="TreeGrafter"/>
</dbReference>
<reference evidence="9 10" key="1">
    <citation type="submission" date="2016-03" db="EMBL/GenBank/DDBJ databases">
        <title>Shallow-sea hydrothermal system.</title>
        <authorList>
            <person name="Tang K."/>
        </authorList>
    </citation>
    <scope>NUCLEOTIDE SEQUENCE [LARGE SCALE GENOMIC DNA]</scope>
    <source>
        <strain evidence="9 10">JLT9</strain>
    </source>
</reference>
<dbReference type="Pfam" id="PF09349">
    <property type="entry name" value="OHCU_decarbox"/>
    <property type="match status" value="1"/>
</dbReference>
<comment type="catalytic activity">
    <reaction evidence="1">
        <text>5-hydroxy-2-oxo-4-ureido-2,5-dihydro-1H-imidazole-5-carboxylate + H(+) = (S)-allantoin + CO2</text>
        <dbReference type="Rhea" id="RHEA:26301"/>
        <dbReference type="ChEBI" id="CHEBI:15378"/>
        <dbReference type="ChEBI" id="CHEBI:15678"/>
        <dbReference type="ChEBI" id="CHEBI:16526"/>
        <dbReference type="ChEBI" id="CHEBI:58639"/>
        <dbReference type="EC" id="4.1.1.97"/>
    </reaction>
</comment>
<evidence type="ECO:0000313" key="9">
    <source>
        <dbReference type="EMBL" id="ANS79584.1"/>
    </source>
</evidence>
<dbReference type="EC" id="4.1.1.97" evidence="3"/>
<dbReference type="STRING" id="1758689.SGUI_2188"/>
<proteinExistence type="predicted"/>
<evidence type="ECO:0000256" key="4">
    <source>
        <dbReference type="ARBA" id="ARBA00022631"/>
    </source>
</evidence>
<dbReference type="PANTHER" id="PTHR43466:SF1">
    <property type="entry name" value="2-OXO-4-HYDROXY-4-CARBOXY-5-UREIDOIMIDAZOLINE DECARBOXYLASE-RELATED"/>
    <property type="match status" value="1"/>
</dbReference>
<keyword evidence="4" id="KW-0659">Purine metabolism</keyword>
<dbReference type="RefSeq" id="WP_083190643.1">
    <property type="nucleotide sequence ID" value="NZ_CP014989.1"/>
</dbReference>
<dbReference type="GO" id="GO:0051997">
    <property type="term" value="F:2-oxo-4-hydroxy-4-carboxy-5-ureidoimidazoline decarboxylase activity"/>
    <property type="evidence" value="ECO:0007669"/>
    <property type="project" value="UniProtKB-EC"/>
</dbReference>
<dbReference type="NCBIfam" id="TIGR03180">
    <property type="entry name" value="UraD_2"/>
    <property type="match status" value="1"/>
</dbReference>
<evidence type="ECO:0000259" key="8">
    <source>
        <dbReference type="Pfam" id="PF09349"/>
    </source>
</evidence>
<organism evidence="9 10">
    <name type="scientific">Serinicoccus hydrothermalis</name>
    <dbReference type="NCBI Taxonomy" id="1758689"/>
    <lineage>
        <taxon>Bacteria</taxon>
        <taxon>Bacillati</taxon>
        <taxon>Actinomycetota</taxon>
        <taxon>Actinomycetes</taxon>
        <taxon>Micrococcales</taxon>
        <taxon>Ornithinimicrobiaceae</taxon>
        <taxon>Serinicoccus</taxon>
    </lineage>
</organism>
<sequence length="177" mass="19444">MAQQPSDETDDALDLTAWQALGPHAARETLLSCCSSPRWADAVVQGRPYAGVEELLEASDDAFGSLTAEDVADALAGHPRIGERASGSGRDARFSQSEQSAVAGSAQDVQDRLRAGNQAYEQRFDRVFLIRAAGRGPEEILTELERRLTNDDETETAEVVEQLRQITRRRLQELIHP</sequence>
<dbReference type="AlphaFoldDB" id="A0A1B1NDT5"/>
<comment type="pathway">
    <text evidence="2">Purine metabolism; urate degradation; (S)-allantoin from urate: step 3/3.</text>
</comment>
<dbReference type="GO" id="GO:0006144">
    <property type="term" value="P:purine nucleobase metabolic process"/>
    <property type="evidence" value="ECO:0007669"/>
    <property type="project" value="UniProtKB-KW"/>
</dbReference>
<evidence type="ECO:0000313" key="10">
    <source>
        <dbReference type="Proteomes" id="UP000092482"/>
    </source>
</evidence>
<gene>
    <name evidence="9" type="ORF">SGUI_2188</name>
</gene>
<evidence type="ECO:0000256" key="5">
    <source>
        <dbReference type="ARBA" id="ARBA00022793"/>
    </source>
</evidence>
<keyword evidence="5" id="KW-0210">Decarboxylase</keyword>
<dbReference type="SUPFAM" id="SSF158694">
    <property type="entry name" value="UraD-Like"/>
    <property type="match status" value="1"/>
</dbReference>
<dbReference type="OrthoDB" id="5243781at2"/>
<dbReference type="InterPro" id="IPR017595">
    <property type="entry name" value="OHCU_decarboxylase-2"/>
</dbReference>
<dbReference type="EMBL" id="CP014989">
    <property type="protein sequence ID" value="ANS79584.1"/>
    <property type="molecule type" value="Genomic_DNA"/>
</dbReference>
<keyword evidence="10" id="KW-1185">Reference proteome</keyword>
<dbReference type="NCBIfam" id="NF010372">
    <property type="entry name" value="PRK13798.1"/>
    <property type="match status" value="1"/>
</dbReference>
<feature type="region of interest" description="Disordered" evidence="7">
    <location>
        <begin position="79"/>
        <end position="107"/>
    </location>
</feature>
<evidence type="ECO:0000256" key="1">
    <source>
        <dbReference type="ARBA" id="ARBA00001163"/>
    </source>
</evidence>
<dbReference type="KEGG" id="serj:SGUI_2188"/>
<dbReference type="Gene3D" id="1.10.3330.10">
    <property type="entry name" value="Oxo-4-hydroxy-4-carboxy-5-ureidoimidazoline decarboxylase"/>
    <property type="match status" value="1"/>
</dbReference>
<accession>A0A1B1NDT5</accession>
<feature type="domain" description="Oxo-4-hydroxy-4-carboxy-5-ureidoimidazoline decarboxylase" evidence="8">
    <location>
        <begin position="20"/>
        <end position="172"/>
    </location>
</feature>
<dbReference type="InterPro" id="IPR018020">
    <property type="entry name" value="OHCU_decarboxylase"/>
</dbReference>
<protein>
    <recommendedName>
        <fullName evidence="3">2-oxo-4-hydroxy-4-carboxy-5-ureidoimidazoline decarboxylase</fullName>
        <ecNumber evidence="3">4.1.1.97</ecNumber>
    </recommendedName>
</protein>
<dbReference type="PANTHER" id="PTHR43466">
    <property type="entry name" value="2-OXO-4-HYDROXY-4-CARBOXY-5-UREIDOIMIDAZOLINE DECARBOXYLASE-RELATED"/>
    <property type="match status" value="1"/>
</dbReference>
<name>A0A1B1NDT5_9MICO</name>
<evidence type="ECO:0000256" key="3">
    <source>
        <dbReference type="ARBA" id="ARBA00012257"/>
    </source>
</evidence>
<evidence type="ECO:0000256" key="2">
    <source>
        <dbReference type="ARBA" id="ARBA00004754"/>
    </source>
</evidence>